<dbReference type="OrthoDB" id="3990054at2759"/>
<accession>N1PFN6</accession>
<evidence type="ECO:0000256" key="3">
    <source>
        <dbReference type="ARBA" id="ARBA00022824"/>
    </source>
</evidence>
<feature type="compositionally biased region" description="Acidic residues" evidence="7">
    <location>
        <begin position="324"/>
        <end position="333"/>
    </location>
</feature>
<dbReference type="GO" id="GO:0005789">
    <property type="term" value="C:endoplasmic reticulum membrane"/>
    <property type="evidence" value="ECO:0007669"/>
    <property type="project" value="UniProtKB-SubCell"/>
</dbReference>
<dbReference type="PANTHER" id="PTHR21212">
    <property type="entry name" value="BERNARDINELLI-SEIP CONGENITAL LIPODYSTROPHY 2 HOMOLOG BSCL2 PROTEIN"/>
    <property type="match status" value="1"/>
</dbReference>
<evidence type="ECO:0000256" key="5">
    <source>
        <dbReference type="ARBA" id="ARBA00023098"/>
    </source>
</evidence>
<feature type="compositionally biased region" description="Acidic residues" evidence="7">
    <location>
        <begin position="386"/>
        <end position="397"/>
    </location>
</feature>
<reference evidence="10" key="1">
    <citation type="journal article" date="2012" name="PLoS Genet.">
        <title>The genomes of the fungal plant pathogens Cladosporium fulvum and Dothistroma septosporum reveal adaptation to different hosts and lifestyles but also signatures of common ancestry.</title>
        <authorList>
            <person name="de Wit P.J.G.M."/>
            <person name="van der Burgt A."/>
            <person name="Oekmen B."/>
            <person name="Stergiopoulos I."/>
            <person name="Abd-Elsalam K.A."/>
            <person name="Aerts A.L."/>
            <person name="Bahkali A.H."/>
            <person name="Beenen H.G."/>
            <person name="Chettri P."/>
            <person name="Cox M.P."/>
            <person name="Datema E."/>
            <person name="de Vries R.P."/>
            <person name="Dhillon B."/>
            <person name="Ganley A.R."/>
            <person name="Griffiths S.A."/>
            <person name="Guo Y."/>
            <person name="Hamelin R.C."/>
            <person name="Henrissat B."/>
            <person name="Kabir M.S."/>
            <person name="Jashni M.K."/>
            <person name="Kema G."/>
            <person name="Klaubauf S."/>
            <person name="Lapidus A."/>
            <person name="Levasseur A."/>
            <person name="Lindquist E."/>
            <person name="Mehrabi R."/>
            <person name="Ohm R.A."/>
            <person name="Owen T.J."/>
            <person name="Salamov A."/>
            <person name="Schwelm A."/>
            <person name="Schijlen E."/>
            <person name="Sun H."/>
            <person name="van den Burg H.A."/>
            <person name="van Ham R.C.H.J."/>
            <person name="Zhang S."/>
            <person name="Goodwin S.B."/>
            <person name="Grigoriev I.V."/>
            <person name="Collemare J."/>
            <person name="Bradshaw R.E."/>
        </authorList>
    </citation>
    <scope>NUCLEOTIDE SEQUENCE [LARGE SCALE GENOMIC DNA]</scope>
    <source>
        <strain evidence="10">NZE10 / CBS 128990</strain>
    </source>
</reference>
<protein>
    <recommendedName>
        <fullName evidence="11">Adipose-regulatory protein-domain-containing protein</fullName>
    </recommendedName>
</protein>
<comment type="subcellular location">
    <subcellularLocation>
        <location evidence="1">Endoplasmic reticulum membrane</location>
        <topology evidence="1">Multi-pass membrane protein</topology>
    </subcellularLocation>
</comment>
<dbReference type="CDD" id="cd23995">
    <property type="entry name" value="Seipin_BSCL2_like"/>
    <property type="match status" value="1"/>
</dbReference>
<dbReference type="GO" id="GO:0140042">
    <property type="term" value="P:lipid droplet formation"/>
    <property type="evidence" value="ECO:0007669"/>
    <property type="project" value="UniProtKB-ARBA"/>
</dbReference>
<feature type="transmembrane region" description="Helical" evidence="8">
    <location>
        <begin position="16"/>
        <end position="33"/>
    </location>
</feature>
<keyword evidence="4 8" id="KW-1133">Transmembrane helix</keyword>
<evidence type="ECO:0000256" key="7">
    <source>
        <dbReference type="SAM" id="MobiDB-lite"/>
    </source>
</evidence>
<evidence type="ECO:0008006" key="11">
    <source>
        <dbReference type="Google" id="ProtNLM"/>
    </source>
</evidence>
<sequence>MSSRRSSRDAEDEPRGLIFSLVALVKDAILAPIRPFVSRTALRAYLTTLLAIVTALVLLGFAVTAYILFYWQYIPRVGFERTIHLQFDSVYTNRITSHFPYGSASLGNEIMSGQGYDVVIELDMPRTKDNAEAGNFMVELNMYGSSSRSNAGMPQSGIAGTPTSLSDNDALLLATSRRPAILPYRSHWIDLVHKGIELPWYILCLRSESNTLRIPIFEEVNFAQGTKNAPASMRLEIQSTHRLQIYSAKALFRVRFAFPSLKWAMYNHRLISAFVFISTFWMTELVFFGLAWGALASYLQQSDAGKIKAEKIGPGSTAKKIKQEEDDEEEDEEPAKLSDTERTFPTLTGQAPLRYSSPAEREIKREPGLEHETIAVPEAAARAADADVEDEDEDVDFFDSGIGTSLESSGPGRRDSVRRRRGRQGGSGAKVKQEGHDDY</sequence>
<dbReference type="Proteomes" id="UP000016933">
    <property type="component" value="Unassembled WGS sequence"/>
</dbReference>
<dbReference type="HOGENOM" id="CLU_043048_0_0_1"/>
<keyword evidence="2 8" id="KW-0812">Transmembrane</keyword>
<evidence type="ECO:0000256" key="4">
    <source>
        <dbReference type="ARBA" id="ARBA00022989"/>
    </source>
</evidence>
<keyword evidence="5" id="KW-0443">Lipid metabolism</keyword>
<name>N1PFN6_DOTSN</name>
<evidence type="ECO:0000256" key="6">
    <source>
        <dbReference type="ARBA" id="ARBA00023136"/>
    </source>
</evidence>
<proteinExistence type="predicted"/>
<dbReference type="STRING" id="675120.N1PFN6"/>
<feature type="transmembrane region" description="Helical" evidence="8">
    <location>
        <begin position="270"/>
        <end position="295"/>
    </location>
</feature>
<gene>
    <name evidence="9" type="ORF">DOTSEDRAFT_55251</name>
</gene>
<feature type="region of interest" description="Disordered" evidence="7">
    <location>
        <begin position="315"/>
        <end position="439"/>
    </location>
</feature>
<dbReference type="eggNOG" id="KOG4200">
    <property type="taxonomic scope" value="Eukaryota"/>
</dbReference>
<evidence type="ECO:0000256" key="1">
    <source>
        <dbReference type="ARBA" id="ARBA00004477"/>
    </source>
</evidence>
<keyword evidence="3" id="KW-0256">Endoplasmic reticulum</keyword>
<feature type="compositionally biased region" description="Basic and acidic residues" evidence="7">
    <location>
        <begin position="359"/>
        <end position="373"/>
    </location>
</feature>
<evidence type="ECO:0000313" key="10">
    <source>
        <dbReference type="Proteomes" id="UP000016933"/>
    </source>
</evidence>
<evidence type="ECO:0000313" key="9">
    <source>
        <dbReference type="EMBL" id="EME41428.1"/>
    </source>
</evidence>
<dbReference type="OMA" id="HSKQVQI"/>
<feature type="transmembrane region" description="Helical" evidence="8">
    <location>
        <begin position="45"/>
        <end position="71"/>
    </location>
</feature>
<keyword evidence="10" id="KW-1185">Reference proteome</keyword>
<dbReference type="EMBL" id="KB446542">
    <property type="protein sequence ID" value="EME41428.1"/>
    <property type="molecule type" value="Genomic_DNA"/>
</dbReference>
<dbReference type="InterPro" id="IPR009617">
    <property type="entry name" value="Seipin"/>
</dbReference>
<evidence type="ECO:0000256" key="2">
    <source>
        <dbReference type="ARBA" id="ARBA00022692"/>
    </source>
</evidence>
<evidence type="ECO:0000256" key="8">
    <source>
        <dbReference type="SAM" id="Phobius"/>
    </source>
</evidence>
<reference evidence="9 10" key="2">
    <citation type="journal article" date="2012" name="PLoS Pathog.">
        <title>Diverse lifestyles and strategies of plant pathogenesis encoded in the genomes of eighteen Dothideomycetes fungi.</title>
        <authorList>
            <person name="Ohm R.A."/>
            <person name="Feau N."/>
            <person name="Henrissat B."/>
            <person name="Schoch C.L."/>
            <person name="Horwitz B.A."/>
            <person name="Barry K.W."/>
            <person name="Condon B.J."/>
            <person name="Copeland A.C."/>
            <person name="Dhillon B."/>
            <person name="Glaser F."/>
            <person name="Hesse C.N."/>
            <person name="Kosti I."/>
            <person name="LaButti K."/>
            <person name="Lindquist E.A."/>
            <person name="Lucas S."/>
            <person name="Salamov A.A."/>
            <person name="Bradshaw R.E."/>
            <person name="Ciuffetti L."/>
            <person name="Hamelin R.C."/>
            <person name="Kema G.H.J."/>
            <person name="Lawrence C."/>
            <person name="Scott J.A."/>
            <person name="Spatafora J.W."/>
            <person name="Turgeon B.G."/>
            <person name="de Wit P.J.G.M."/>
            <person name="Zhong S."/>
            <person name="Goodwin S.B."/>
            <person name="Grigoriev I.V."/>
        </authorList>
    </citation>
    <scope>NUCLEOTIDE SEQUENCE [LARGE SCALE GENOMIC DNA]</scope>
    <source>
        <strain evidence="10">NZE10 / CBS 128990</strain>
    </source>
</reference>
<organism evidence="9 10">
    <name type="scientific">Dothistroma septosporum (strain NZE10 / CBS 128990)</name>
    <name type="common">Red band needle blight fungus</name>
    <name type="synonym">Mycosphaerella pini</name>
    <dbReference type="NCBI Taxonomy" id="675120"/>
    <lineage>
        <taxon>Eukaryota</taxon>
        <taxon>Fungi</taxon>
        <taxon>Dikarya</taxon>
        <taxon>Ascomycota</taxon>
        <taxon>Pezizomycotina</taxon>
        <taxon>Dothideomycetes</taxon>
        <taxon>Dothideomycetidae</taxon>
        <taxon>Mycosphaerellales</taxon>
        <taxon>Mycosphaerellaceae</taxon>
        <taxon>Dothistroma</taxon>
    </lineage>
</organism>
<dbReference type="GO" id="GO:0006629">
    <property type="term" value="P:lipid metabolic process"/>
    <property type="evidence" value="ECO:0007669"/>
    <property type="project" value="UniProtKB-KW"/>
</dbReference>
<dbReference type="Pfam" id="PF06775">
    <property type="entry name" value="Seipin"/>
    <property type="match status" value="1"/>
</dbReference>
<keyword evidence="6 8" id="KW-0472">Membrane</keyword>
<dbReference type="PANTHER" id="PTHR21212:SF0">
    <property type="entry name" value="SEIPIN"/>
    <property type="match status" value="1"/>
</dbReference>
<dbReference type="AlphaFoldDB" id="N1PFN6"/>